<reference evidence="2" key="2">
    <citation type="submission" date="2022-06" db="UniProtKB">
        <authorList>
            <consortium name="EnsemblMetazoa"/>
        </authorList>
    </citation>
    <scope>IDENTIFICATION</scope>
    <source>
        <strain evidence="2">DF5081</strain>
    </source>
</reference>
<reference evidence="3" key="1">
    <citation type="submission" date="2010-08" db="EMBL/GenBank/DDBJ databases">
        <authorList>
            <consortium name="Caenorhabditis japonica Sequencing Consortium"/>
            <person name="Wilson R.K."/>
        </authorList>
    </citation>
    <scope>NUCLEOTIDE SEQUENCE [LARGE SCALE GENOMIC DNA]</scope>
    <source>
        <strain evidence="3">DF5081</strain>
    </source>
</reference>
<accession>A0A8R1DKJ8</accession>
<organism evidence="2 3">
    <name type="scientific">Caenorhabditis japonica</name>
    <dbReference type="NCBI Taxonomy" id="281687"/>
    <lineage>
        <taxon>Eukaryota</taxon>
        <taxon>Metazoa</taxon>
        <taxon>Ecdysozoa</taxon>
        <taxon>Nematoda</taxon>
        <taxon>Chromadorea</taxon>
        <taxon>Rhabditida</taxon>
        <taxon>Rhabditina</taxon>
        <taxon>Rhabditomorpha</taxon>
        <taxon>Rhabditoidea</taxon>
        <taxon>Rhabditidae</taxon>
        <taxon>Peloderinae</taxon>
        <taxon>Caenorhabditis</taxon>
    </lineage>
</organism>
<feature type="transmembrane region" description="Helical" evidence="1">
    <location>
        <begin position="64"/>
        <end position="81"/>
    </location>
</feature>
<evidence type="ECO:0000256" key="1">
    <source>
        <dbReference type="SAM" id="Phobius"/>
    </source>
</evidence>
<sequence length="98" mass="11077">MPNIISSDYELHTRPYISALIITGSLLFSAGYSLIFALNFFTFFASTFLIAFVAMAKYVMTTHAVYVALCQICLMAVYVGVESNNWEIFIYIMDTVVF</sequence>
<dbReference type="AlphaFoldDB" id="A0A8R1DKJ8"/>
<evidence type="ECO:0000313" key="3">
    <source>
        <dbReference type="Proteomes" id="UP000005237"/>
    </source>
</evidence>
<dbReference type="Proteomes" id="UP000005237">
    <property type="component" value="Unassembled WGS sequence"/>
</dbReference>
<keyword evidence="1" id="KW-0472">Membrane</keyword>
<name>A0A8R1DKJ8_CAEJA</name>
<feature type="transmembrane region" description="Helical" evidence="1">
    <location>
        <begin position="16"/>
        <end position="35"/>
    </location>
</feature>
<proteinExistence type="predicted"/>
<keyword evidence="1" id="KW-0812">Transmembrane</keyword>
<feature type="transmembrane region" description="Helical" evidence="1">
    <location>
        <begin position="40"/>
        <end position="58"/>
    </location>
</feature>
<keyword evidence="1" id="KW-1133">Transmembrane helix</keyword>
<protein>
    <submittedName>
        <fullName evidence="2">Uncharacterized protein</fullName>
    </submittedName>
</protein>
<evidence type="ECO:0000313" key="2">
    <source>
        <dbReference type="EnsemblMetazoa" id="CJA04487.1"/>
    </source>
</evidence>
<dbReference type="EnsemblMetazoa" id="CJA04487.1">
    <property type="protein sequence ID" value="CJA04487.1"/>
    <property type="gene ID" value="WBGene00123690"/>
</dbReference>
<keyword evidence="3" id="KW-1185">Reference proteome</keyword>